<protein>
    <recommendedName>
        <fullName evidence="2">FHA domain-containing protein</fullName>
    </recommendedName>
</protein>
<reference evidence="3 4" key="1">
    <citation type="submission" date="2020-02" db="EMBL/GenBank/DDBJ databases">
        <title>Comparative genomics of the hypocrealean fungal genus Beauvera.</title>
        <authorList>
            <person name="Showalter D.N."/>
            <person name="Bushley K.E."/>
            <person name="Rehner S.A."/>
        </authorList>
    </citation>
    <scope>NUCLEOTIDE SEQUENCE [LARGE SCALE GENOMIC DNA]</scope>
    <source>
        <strain evidence="3 4">ARSEF4384</strain>
    </source>
</reference>
<dbReference type="SUPFAM" id="SSF49879">
    <property type="entry name" value="SMAD/FHA domain"/>
    <property type="match status" value="1"/>
</dbReference>
<dbReference type="Gene3D" id="2.60.200.20">
    <property type="match status" value="1"/>
</dbReference>
<dbReference type="AlphaFoldDB" id="A0AAW0RSV4"/>
<evidence type="ECO:0000313" key="4">
    <source>
        <dbReference type="Proteomes" id="UP001397290"/>
    </source>
</evidence>
<accession>A0AAW0RSV4</accession>
<feature type="compositionally biased region" description="Polar residues" evidence="1">
    <location>
        <begin position="223"/>
        <end position="233"/>
    </location>
</feature>
<feature type="region of interest" description="Disordered" evidence="1">
    <location>
        <begin position="204"/>
        <end position="250"/>
    </location>
</feature>
<dbReference type="InterPro" id="IPR050923">
    <property type="entry name" value="Cell_Proc_Reg/RNA_Proc"/>
</dbReference>
<name>A0AAW0RSV4_9HYPO</name>
<evidence type="ECO:0000313" key="3">
    <source>
        <dbReference type="EMBL" id="KAK8145135.1"/>
    </source>
</evidence>
<dbReference type="InterPro" id="IPR000253">
    <property type="entry name" value="FHA_dom"/>
</dbReference>
<proteinExistence type="predicted"/>
<dbReference type="EMBL" id="JAAHCF010000318">
    <property type="protein sequence ID" value="KAK8145135.1"/>
    <property type="molecule type" value="Genomic_DNA"/>
</dbReference>
<feature type="domain" description="FHA" evidence="2">
    <location>
        <begin position="38"/>
        <end position="98"/>
    </location>
</feature>
<dbReference type="PROSITE" id="PS50006">
    <property type="entry name" value="FHA_DOMAIN"/>
    <property type="match status" value="1"/>
</dbReference>
<sequence>MPEALSKGEVIVTLSCLSPITLRFPQRRLLLSNRKNVIPIGRASNRSATEESRKNNALIDAPVMSKKHAELRLDTQGQTVFIRDRQSLHGTFHNGVQLRAGQSQALRNGDVLKFGISIDRGHETFPQCIMKVSLEFGQVEPAPVTASLPQVTVFQVPDDTESEDSEGMDDIDSQAAFSSVANEEELHASASRLTENGLELSEFHGFNTSDPVDLTSEPDLISDGNNPSSSSPLSDGYYPTTQDAGHDAAHDADHDANYTLRTVEPKDVNVGAQDCHSIPLLSDGFAPAQQFKEGLGVDITAGNTVPGMDGPLSEDQHLSPSSEITPLLRVQSLGESSGKLDYFIAREQNKQYIQNAIVSGDAQAELTPPPQQEAPRSLKDVESPLKEARGSSNTDELHEASASKTDELEEVAYIKCVLKKRKADQIEPSPLEVYDDNSVINASPAASSADQYALPRNALANGDGSYAYKRVKTAAEYVGLMAIGGAAVMTALIATAPNF</sequence>
<organism evidence="3 4">
    <name type="scientific">Beauveria asiatica</name>
    <dbReference type="NCBI Taxonomy" id="1069075"/>
    <lineage>
        <taxon>Eukaryota</taxon>
        <taxon>Fungi</taxon>
        <taxon>Dikarya</taxon>
        <taxon>Ascomycota</taxon>
        <taxon>Pezizomycotina</taxon>
        <taxon>Sordariomycetes</taxon>
        <taxon>Hypocreomycetidae</taxon>
        <taxon>Hypocreales</taxon>
        <taxon>Cordycipitaceae</taxon>
        <taxon>Beauveria</taxon>
    </lineage>
</organism>
<dbReference type="Proteomes" id="UP001397290">
    <property type="component" value="Unassembled WGS sequence"/>
</dbReference>
<dbReference type="InterPro" id="IPR008984">
    <property type="entry name" value="SMAD_FHA_dom_sf"/>
</dbReference>
<feature type="region of interest" description="Disordered" evidence="1">
    <location>
        <begin position="365"/>
        <end position="403"/>
    </location>
</feature>
<dbReference type="PANTHER" id="PTHR23308">
    <property type="entry name" value="NUCLEAR INHIBITOR OF PROTEIN PHOSPHATASE-1"/>
    <property type="match status" value="1"/>
</dbReference>
<gene>
    <name evidence="3" type="ORF">G3M48_004872</name>
</gene>
<evidence type="ECO:0000256" key="1">
    <source>
        <dbReference type="SAM" id="MobiDB-lite"/>
    </source>
</evidence>
<feature type="compositionally biased region" description="Basic and acidic residues" evidence="1">
    <location>
        <begin position="376"/>
        <end position="403"/>
    </location>
</feature>
<evidence type="ECO:0000259" key="2">
    <source>
        <dbReference type="PROSITE" id="PS50006"/>
    </source>
</evidence>
<dbReference type="SMART" id="SM00240">
    <property type="entry name" value="FHA"/>
    <property type="match status" value="1"/>
</dbReference>
<comment type="caution">
    <text evidence="3">The sequence shown here is derived from an EMBL/GenBank/DDBJ whole genome shotgun (WGS) entry which is preliminary data.</text>
</comment>
<keyword evidence="4" id="KW-1185">Reference proteome</keyword>
<dbReference type="Pfam" id="PF00498">
    <property type="entry name" value="FHA"/>
    <property type="match status" value="1"/>
</dbReference>